<accession>A0A854CJN7</accession>
<dbReference type="EMBL" id="JXEA01000243">
    <property type="protein sequence ID" value="OLG87879.1"/>
    <property type="molecule type" value="Genomic_DNA"/>
</dbReference>
<evidence type="ECO:0000313" key="1">
    <source>
        <dbReference type="EMBL" id="OLG87879.1"/>
    </source>
</evidence>
<proteinExistence type="predicted"/>
<name>A0A854CJN7_XANOO</name>
<gene>
    <name evidence="1" type="ORF">BXO512_16915</name>
</gene>
<organism evidence="1">
    <name type="scientific">Xanthomonas oryzae pv. oryzae</name>
    <dbReference type="NCBI Taxonomy" id="64187"/>
    <lineage>
        <taxon>Bacteria</taxon>
        <taxon>Pseudomonadati</taxon>
        <taxon>Pseudomonadota</taxon>
        <taxon>Gammaproteobacteria</taxon>
        <taxon>Lysobacterales</taxon>
        <taxon>Lysobacteraceae</taxon>
        <taxon>Xanthomonas</taxon>
    </lineage>
</organism>
<protein>
    <submittedName>
        <fullName evidence="1">Uncharacterized protein</fullName>
    </submittedName>
</protein>
<dbReference type="AlphaFoldDB" id="A0A854CJN7"/>
<sequence length="96" mass="11089">MRIDSVEESLFPQITKLVALLDIAGNLLVIARAMNFGAPISLYQPARLVELGRIQEIRRVSRYQHLTATCSIHAEFFRKFGHELRVKLVFRFFDAK</sequence>
<reference evidence="1" key="1">
    <citation type="submission" date="2015-01" db="EMBL/GenBank/DDBJ databases">
        <title>Population genomics of rice bacterial leaf blight strains from India.</title>
        <authorList>
            <person name="Midha S."/>
            <person name="Anil M.G."/>
            <person name="Mishra D."/>
            <person name="Brahma K."/>
            <person name="Laha G.S."/>
            <person name="Sundaram R.M."/>
            <person name="Sonti R.V."/>
            <person name="Patil P.B."/>
        </authorList>
    </citation>
    <scope>NUCLEOTIDE SEQUENCE</scope>
    <source>
        <strain evidence="1">BXO512</strain>
    </source>
</reference>
<comment type="caution">
    <text evidence="1">The sequence shown here is derived from an EMBL/GenBank/DDBJ whole genome shotgun (WGS) entry which is preliminary data.</text>
</comment>